<keyword evidence="3" id="KW-1185">Reference proteome</keyword>
<dbReference type="InterPro" id="IPR036249">
    <property type="entry name" value="Thioredoxin-like_sf"/>
</dbReference>
<evidence type="ECO:0000313" key="2">
    <source>
        <dbReference type="EMBL" id="TNJ29876.1"/>
    </source>
</evidence>
<name>A0A4Z1SVS4_GIAMU</name>
<evidence type="ECO:0000313" key="3">
    <source>
        <dbReference type="Proteomes" id="UP000315496"/>
    </source>
</evidence>
<dbReference type="InterPro" id="IPR011893">
    <property type="entry name" value="Selenoprotein_Rdx-typ"/>
</dbReference>
<dbReference type="EMBL" id="VDLU01000001">
    <property type="protein sequence ID" value="TNJ29876.1"/>
    <property type="molecule type" value="Genomic_DNA"/>
</dbReference>
<reference evidence="2 3" key="1">
    <citation type="submission" date="2019-05" db="EMBL/GenBank/DDBJ databases">
        <title>The compact genome of Giardia muris reveals important steps in the evolution of intestinal protozoan parasites.</title>
        <authorList>
            <person name="Xu F."/>
            <person name="Jimenez-Gonzalez A."/>
            <person name="Einarsson E."/>
            <person name="Astvaldsson A."/>
            <person name="Peirasmaki D."/>
            <person name="Eckmann L."/>
            <person name="Andersson J.O."/>
            <person name="Svard S.G."/>
            <person name="Jerlstrom-Hultqvist J."/>
        </authorList>
    </citation>
    <scope>NUCLEOTIDE SEQUENCE [LARGE SCALE GENOMIC DNA]</scope>
    <source>
        <strain evidence="2 3">Roberts-Thomson</strain>
    </source>
</reference>
<dbReference type="NCBIfam" id="TIGR02174">
    <property type="entry name" value="CXXU_selWTH"/>
    <property type="match status" value="1"/>
</dbReference>
<dbReference type="OrthoDB" id="10248251at2759"/>
<dbReference type="Gene3D" id="3.40.30.10">
    <property type="entry name" value="Glutaredoxin"/>
    <property type="match status" value="1"/>
</dbReference>
<keyword evidence="1" id="KW-0676">Redox-active center</keyword>
<organism evidence="2 3">
    <name type="scientific">Giardia muris</name>
    <dbReference type="NCBI Taxonomy" id="5742"/>
    <lineage>
        <taxon>Eukaryota</taxon>
        <taxon>Metamonada</taxon>
        <taxon>Diplomonadida</taxon>
        <taxon>Hexamitidae</taxon>
        <taxon>Giardiinae</taxon>
        <taxon>Giardia</taxon>
    </lineage>
</organism>
<evidence type="ECO:0000256" key="1">
    <source>
        <dbReference type="ARBA" id="ARBA00023284"/>
    </source>
</evidence>
<proteinExistence type="predicted"/>
<dbReference type="SUPFAM" id="SSF52833">
    <property type="entry name" value="Thioredoxin-like"/>
    <property type="match status" value="1"/>
</dbReference>
<sequence>MQLRFVMCMQCGSRPRYDGIRQYFKKQNVEADFEFEPGPDGSFEIYLDGKQIYSKLSTGQYPTPPELLELIRKEQPAV</sequence>
<dbReference type="VEuPathDB" id="GiardiaDB:GMRT_10301"/>
<dbReference type="Proteomes" id="UP000315496">
    <property type="component" value="Chromosome 1"/>
</dbReference>
<gene>
    <name evidence="2" type="ORF">GMRT_10301</name>
</gene>
<protein>
    <submittedName>
        <fullName evidence="2">Rdx family protein</fullName>
    </submittedName>
</protein>
<dbReference type="AlphaFoldDB" id="A0A4Z1SVS4"/>
<comment type="caution">
    <text evidence="2">The sequence shown here is derived from an EMBL/GenBank/DDBJ whole genome shotgun (WGS) entry which is preliminary data.</text>
</comment>
<accession>A0A4Z1SVS4</accession>
<dbReference type="Pfam" id="PF10262">
    <property type="entry name" value="Rdx"/>
    <property type="match status" value="1"/>
</dbReference>